<sequence>MFLAPRISYLLSLLGTTRVSTDKMPAQFSSPVATRCSHGPRQPSTGDEACGYTPPLSFLLRPIFLRGHEPPGQLSSSRFVVTSSQQLDGTCP</sequence>
<protein>
    <recommendedName>
        <fullName evidence="5">Secreted protein</fullName>
    </recommendedName>
</protein>
<evidence type="ECO:0000256" key="1">
    <source>
        <dbReference type="SAM" id="MobiDB-lite"/>
    </source>
</evidence>
<keyword evidence="2" id="KW-0732">Signal</keyword>
<name>A0AAJ0FD58_9PEZI</name>
<feature type="region of interest" description="Disordered" evidence="1">
    <location>
        <begin position="30"/>
        <end position="50"/>
    </location>
</feature>
<feature type="compositionally biased region" description="Polar residues" evidence="1">
    <location>
        <begin position="73"/>
        <end position="92"/>
    </location>
</feature>
<evidence type="ECO:0000256" key="2">
    <source>
        <dbReference type="SAM" id="SignalP"/>
    </source>
</evidence>
<reference evidence="3" key="1">
    <citation type="submission" date="2023-06" db="EMBL/GenBank/DDBJ databases">
        <title>Genome-scale phylogeny and comparative genomics of the fungal order Sordariales.</title>
        <authorList>
            <consortium name="Lawrence Berkeley National Laboratory"/>
            <person name="Hensen N."/>
            <person name="Bonometti L."/>
            <person name="Westerberg I."/>
            <person name="Brannstrom I.O."/>
            <person name="Guillou S."/>
            <person name="Cros-Aarteil S."/>
            <person name="Calhoun S."/>
            <person name="Haridas S."/>
            <person name="Kuo A."/>
            <person name="Mondo S."/>
            <person name="Pangilinan J."/>
            <person name="Riley R."/>
            <person name="Labutti K."/>
            <person name="Andreopoulos B."/>
            <person name="Lipzen A."/>
            <person name="Chen C."/>
            <person name="Yanf M."/>
            <person name="Daum C."/>
            <person name="Ng V."/>
            <person name="Clum A."/>
            <person name="Steindorff A."/>
            <person name="Ohm R."/>
            <person name="Martin F."/>
            <person name="Silar P."/>
            <person name="Natvig D."/>
            <person name="Lalanne C."/>
            <person name="Gautier V."/>
            <person name="Ament-Velasquez S.L."/>
            <person name="Kruys A."/>
            <person name="Hutchinson M.I."/>
            <person name="Powell A.J."/>
            <person name="Barry K."/>
            <person name="Miller A.N."/>
            <person name="Grigoriev I.V."/>
            <person name="Debuchy R."/>
            <person name="Gladieux P."/>
            <person name="Thoren M.H."/>
            <person name="Johannesson H."/>
        </authorList>
    </citation>
    <scope>NUCLEOTIDE SEQUENCE</scope>
    <source>
        <strain evidence="3">PSN4</strain>
    </source>
</reference>
<evidence type="ECO:0000313" key="4">
    <source>
        <dbReference type="Proteomes" id="UP001239445"/>
    </source>
</evidence>
<accession>A0AAJ0FD58</accession>
<dbReference type="Proteomes" id="UP001239445">
    <property type="component" value="Unassembled WGS sequence"/>
</dbReference>
<comment type="caution">
    <text evidence="3">The sequence shown here is derived from an EMBL/GenBank/DDBJ whole genome shotgun (WGS) entry which is preliminary data.</text>
</comment>
<keyword evidence="4" id="KW-1185">Reference proteome</keyword>
<evidence type="ECO:0000313" key="3">
    <source>
        <dbReference type="EMBL" id="KAK1757259.1"/>
    </source>
</evidence>
<dbReference type="EMBL" id="MU839831">
    <property type="protein sequence ID" value="KAK1757259.1"/>
    <property type="molecule type" value="Genomic_DNA"/>
</dbReference>
<evidence type="ECO:0008006" key="5">
    <source>
        <dbReference type="Google" id="ProtNLM"/>
    </source>
</evidence>
<feature type="chain" id="PRO_5042587435" description="Secreted protein" evidence="2">
    <location>
        <begin position="22"/>
        <end position="92"/>
    </location>
</feature>
<dbReference type="AlphaFoldDB" id="A0AAJ0FD58"/>
<feature type="signal peptide" evidence="2">
    <location>
        <begin position="1"/>
        <end position="21"/>
    </location>
</feature>
<organism evidence="3 4">
    <name type="scientific">Echria macrotheca</name>
    <dbReference type="NCBI Taxonomy" id="438768"/>
    <lineage>
        <taxon>Eukaryota</taxon>
        <taxon>Fungi</taxon>
        <taxon>Dikarya</taxon>
        <taxon>Ascomycota</taxon>
        <taxon>Pezizomycotina</taxon>
        <taxon>Sordariomycetes</taxon>
        <taxon>Sordariomycetidae</taxon>
        <taxon>Sordariales</taxon>
        <taxon>Schizotheciaceae</taxon>
        <taxon>Echria</taxon>
    </lineage>
</organism>
<proteinExistence type="predicted"/>
<feature type="region of interest" description="Disordered" evidence="1">
    <location>
        <begin position="70"/>
        <end position="92"/>
    </location>
</feature>
<gene>
    <name evidence="3" type="ORF">QBC47DRAFT_177751</name>
</gene>